<name>A0AAD7IRP8_9AGAR</name>
<keyword evidence="4" id="KW-0378">Hydrolase</keyword>
<keyword evidence="3" id="KW-0479">Metal-binding</keyword>
<dbReference type="GO" id="GO:0005634">
    <property type="term" value="C:nucleus"/>
    <property type="evidence" value="ECO:0007669"/>
    <property type="project" value="UniProtKB-SubCell"/>
</dbReference>
<evidence type="ECO:0000256" key="9">
    <source>
        <dbReference type="ARBA" id="ARBA00042761"/>
    </source>
</evidence>
<dbReference type="InterPro" id="IPR012337">
    <property type="entry name" value="RNaseH-like_sf"/>
</dbReference>
<keyword evidence="2" id="KW-0540">Nuclease</keyword>
<proteinExistence type="predicted"/>
<dbReference type="InterPro" id="IPR002562">
    <property type="entry name" value="3'-5'_exonuclease_dom"/>
</dbReference>
<evidence type="ECO:0000256" key="8">
    <source>
        <dbReference type="ARBA" id="ARBA00040531"/>
    </source>
</evidence>
<evidence type="ECO:0000256" key="5">
    <source>
        <dbReference type="ARBA" id="ARBA00022839"/>
    </source>
</evidence>
<keyword evidence="5" id="KW-0269">Exonuclease</keyword>
<evidence type="ECO:0000256" key="4">
    <source>
        <dbReference type="ARBA" id="ARBA00022801"/>
    </source>
</evidence>
<dbReference type="Gene3D" id="3.30.420.10">
    <property type="entry name" value="Ribonuclease H-like superfamily/Ribonuclease H"/>
    <property type="match status" value="1"/>
</dbReference>
<evidence type="ECO:0000313" key="12">
    <source>
        <dbReference type="Proteomes" id="UP001215598"/>
    </source>
</evidence>
<evidence type="ECO:0000313" key="11">
    <source>
        <dbReference type="EMBL" id="KAJ7749108.1"/>
    </source>
</evidence>
<keyword evidence="12" id="KW-1185">Reference proteome</keyword>
<dbReference type="AlphaFoldDB" id="A0AAD7IRP8"/>
<dbReference type="GO" id="GO:0006139">
    <property type="term" value="P:nucleobase-containing compound metabolic process"/>
    <property type="evidence" value="ECO:0007669"/>
    <property type="project" value="InterPro"/>
</dbReference>
<dbReference type="InterPro" id="IPR051132">
    <property type="entry name" value="3-5_Exonuclease_domain"/>
</dbReference>
<dbReference type="SUPFAM" id="SSF53098">
    <property type="entry name" value="Ribonuclease H-like"/>
    <property type="match status" value="1"/>
</dbReference>
<dbReference type="PANTHER" id="PTHR13620:SF109">
    <property type="entry name" value="3'-5' EXONUCLEASE"/>
    <property type="match status" value="1"/>
</dbReference>
<dbReference type="PANTHER" id="PTHR13620">
    <property type="entry name" value="3-5 EXONUCLEASE"/>
    <property type="match status" value="1"/>
</dbReference>
<keyword evidence="6" id="KW-0460">Magnesium</keyword>
<reference evidence="11" key="1">
    <citation type="submission" date="2023-03" db="EMBL/GenBank/DDBJ databases">
        <title>Massive genome expansion in bonnet fungi (Mycena s.s.) driven by repeated elements and novel gene families across ecological guilds.</title>
        <authorList>
            <consortium name="Lawrence Berkeley National Laboratory"/>
            <person name="Harder C.B."/>
            <person name="Miyauchi S."/>
            <person name="Viragh M."/>
            <person name="Kuo A."/>
            <person name="Thoen E."/>
            <person name="Andreopoulos B."/>
            <person name="Lu D."/>
            <person name="Skrede I."/>
            <person name="Drula E."/>
            <person name="Henrissat B."/>
            <person name="Morin E."/>
            <person name="Kohler A."/>
            <person name="Barry K."/>
            <person name="LaButti K."/>
            <person name="Morin E."/>
            <person name="Salamov A."/>
            <person name="Lipzen A."/>
            <person name="Mereny Z."/>
            <person name="Hegedus B."/>
            <person name="Baldrian P."/>
            <person name="Stursova M."/>
            <person name="Weitz H."/>
            <person name="Taylor A."/>
            <person name="Grigoriev I.V."/>
            <person name="Nagy L.G."/>
            <person name="Martin F."/>
            <person name="Kauserud H."/>
        </authorList>
    </citation>
    <scope>NUCLEOTIDE SEQUENCE</scope>
    <source>
        <strain evidence="11">CBHHK182m</strain>
    </source>
</reference>
<organism evidence="11 12">
    <name type="scientific">Mycena metata</name>
    <dbReference type="NCBI Taxonomy" id="1033252"/>
    <lineage>
        <taxon>Eukaryota</taxon>
        <taxon>Fungi</taxon>
        <taxon>Dikarya</taxon>
        <taxon>Basidiomycota</taxon>
        <taxon>Agaricomycotina</taxon>
        <taxon>Agaricomycetes</taxon>
        <taxon>Agaricomycetidae</taxon>
        <taxon>Agaricales</taxon>
        <taxon>Marasmiineae</taxon>
        <taxon>Mycenaceae</taxon>
        <taxon>Mycena</taxon>
    </lineage>
</organism>
<evidence type="ECO:0000256" key="1">
    <source>
        <dbReference type="ARBA" id="ARBA00004123"/>
    </source>
</evidence>
<feature type="domain" description="3'-5' exonuclease" evidence="10">
    <location>
        <begin position="96"/>
        <end position="268"/>
    </location>
</feature>
<dbReference type="GO" id="GO:0046872">
    <property type="term" value="F:metal ion binding"/>
    <property type="evidence" value="ECO:0007669"/>
    <property type="project" value="UniProtKB-KW"/>
</dbReference>
<keyword evidence="7" id="KW-0539">Nucleus</keyword>
<comment type="subcellular location">
    <subcellularLocation>
        <location evidence="1">Nucleus</location>
    </subcellularLocation>
</comment>
<dbReference type="GO" id="GO:0003676">
    <property type="term" value="F:nucleic acid binding"/>
    <property type="evidence" value="ECO:0007669"/>
    <property type="project" value="InterPro"/>
</dbReference>
<dbReference type="InterPro" id="IPR036397">
    <property type="entry name" value="RNaseH_sf"/>
</dbReference>
<evidence type="ECO:0000256" key="3">
    <source>
        <dbReference type="ARBA" id="ARBA00022723"/>
    </source>
</evidence>
<evidence type="ECO:0000256" key="2">
    <source>
        <dbReference type="ARBA" id="ARBA00022722"/>
    </source>
</evidence>
<dbReference type="SMART" id="SM00474">
    <property type="entry name" value="35EXOc"/>
    <property type="match status" value="1"/>
</dbReference>
<evidence type="ECO:0000256" key="7">
    <source>
        <dbReference type="ARBA" id="ARBA00023242"/>
    </source>
</evidence>
<dbReference type="EMBL" id="JARKIB010000070">
    <property type="protein sequence ID" value="KAJ7749108.1"/>
    <property type="molecule type" value="Genomic_DNA"/>
</dbReference>
<dbReference type="GO" id="GO:0008408">
    <property type="term" value="F:3'-5' exonuclease activity"/>
    <property type="evidence" value="ECO:0007669"/>
    <property type="project" value="InterPro"/>
</dbReference>
<accession>A0AAD7IRP8</accession>
<dbReference type="Pfam" id="PF01612">
    <property type="entry name" value="DNA_pol_A_exo1"/>
    <property type="match status" value="1"/>
</dbReference>
<evidence type="ECO:0000259" key="10">
    <source>
        <dbReference type="SMART" id="SM00474"/>
    </source>
</evidence>
<dbReference type="Proteomes" id="UP001215598">
    <property type="component" value="Unassembled WGS sequence"/>
</dbReference>
<sequence length="281" mass="31055">MSSSRFSVKTPSAIVRVLSAFRTGVRIVSNPAADMMVHTGPKNLQPYPKTYKVLYITTEIRADEALRGIIDGAVGLDCEFTQRRPTMDEHYIRESFPTGSAARKAAMLGLQIVELKRYGRFPVAWDHVGLRLVQISRHNVVWVLDLWKIRAYPAELRRILLSPNIKKIGVGLANDILALWDDLRTEAVNLVDAGMMAKLLLAEKYSNTAYGNLSLQTSVADVLGYIVNKDAGVSNWSVDKLSDEQLEYAGLDAIAAETLYHAMVPALETKSAEIGSPIPRG</sequence>
<protein>
    <recommendedName>
        <fullName evidence="8">3'-5' exonuclease</fullName>
    </recommendedName>
    <alternativeName>
        <fullName evidence="9">Werner Syndrome-like exonuclease</fullName>
    </alternativeName>
</protein>
<evidence type="ECO:0000256" key="6">
    <source>
        <dbReference type="ARBA" id="ARBA00022842"/>
    </source>
</evidence>
<comment type="caution">
    <text evidence="11">The sequence shown here is derived from an EMBL/GenBank/DDBJ whole genome shotgun (WGS) entry which is preliminary data.</text>
</comment>
<gene>
    <name evidence="11" type="ORF">B0H16DRAFT_1461283</name>
</gene>